<evidence type="ECO:0000313" key="7">
    <source>
        <dbReference type="Proteomes" id="UP001154114"/>
    </source>
</evidence>
<protein>
    <recommendedName>
        <fullName evidence="3">Gamma-glutamylcyclotransferase family protein</fullName>
    </recommendedName>
</protein>
<evidence type="ECO:0000313" key="6">
    <source>
        <dbReference type="EMBL" id="CAH0599925.1"/>
    </source>
</evidence>
<comment type="similarity">
    <text evidence="1 3">Belongs to the gamma-glutamylcyclotransferase family.</text>
</comment>
<evidence type="ECO:0000256" key="3">
    <source>
        <dbReference type="RuleBase" id="RU367036"/>
    </source>
</evidence>
<sequence length="192" mass="22330">MTTVLMIKFLSVAVPKQRGYVHTTRMMHNVFVYGTLKRDEPNNYWLVDKKNGHSSFVGEGTTKIKYPLVIATKYNIPFLLHKPGTGHLVKGEVYEVDDAMLSKLDILEDHPNYYIRELDDITTIKDQSNEEVTFKCWVYFLKKFKPELLRRPMLECYSSSGAHGLPYMDRSKRDPYHNYKSEIKGDNSLDPS</sequence>
<organism evidence="6 7">
    <name type="scientific">Chrysodeixis includens</name>
    <name type="common">Soybean looper</name>
    <name type="synonym">Pseudoplusia includens</name>
    <dbReference type="NCBI Taxonomy" id="689277"/>
    <lineage>
        <taxon>Eukaryota</taxon>
        <taxon>Metazoa</taxon>
        <taxon>Ecdysozoa</taxon>
        <taxon>Arthropoda</taxon>
        <taxon>Hexapoda</taxon>
        <taxon>Insecta</taxon>
        <taxon>Pterygota</taxon>
        <taxon>Neoptera</taxon>
        <taxon>Endopterygota</taxon>
        <taxon>Lepidoptera</taxon>
        <taxon>Glossata</taxon>
        <taxon>Ditrysia</taxon>
        <taxon>Noctuoidea</taxon>
        <taxon>Noctuidae</taxon>
        <taxon>Plusiinae</taxon>
        <taxon>Chrysodeixis</taxon>
    </lineage>
</organism>
<accession>A0A9P0FV62</accession>
<evidence type="ECO:0000259" key="5">
    <source>
        <dbReference type="Pfam" id="PF06094"/>
    </source>
</evidence>
<dbReference type="PANTHER" id="PTHR12510">
    <property type="entry name" value="TROPONIN C-AKIN-1 PROTEIN"/>
    <property type="match status" value="1"/>
</dbReference>
<feature type="active site" description="Proton acceptor" evidence="2">
    <location>
        <position position="108"/>
    </location>
</feature>
<name>A0A9P0FV62_CHRIL</name>
<dbReference type="PANTHER" id="PTHR12510:SF4">
    <property type="entry name" value="GAMMA-GLUTAMYLAMINECYCLOTRANSFERASE"/>
    <property type="match status" value="1"/>
</dbReference>
<dbReference type="GO" id="GO:0061929">
    <property type="term" value="F:gamma-glutamylaminecyclotransferase activity"/>
    <property type="evidence" value="ECO:0007669"/>
    <property type="project" value="InterPro"/>
</dbReference>
<evidence type="ECO:0000256" key="4">
    <source>
        <dbReference type="SAM" id="MobiDB-lite"/>
    </source>
</evidence>
<dbReference type="Pfam" id="PF06094">
    <property type="entry name" value="GGACT"/>
    <property type="match status" value="1"/>
</dbReference>
<dbReference type="InterPro" id="IPR036568">
    <property type="entry name" value="GGCT-like_sf"/>
</dbReference>
<dbReference type="EMBL" id="LR824032">
    <property type="protein sequence ID" value="CAH0599925.1"/>
    <property type="molecule type" value="Genomic_DNA"/>
</dbReference>
<dbReference type="SUPFAM" id="SSF110857">
    <property type="entry name" value="Gamma-glutamyl cyclotransferase-like"/>
    <property type="match status" value="1"/>
</dbReference>
<dbReference type="AlphaFoldDB" id="A0A9P0FV62"/>
<dbReference type="CDD" id="cd06661">
    <property type="entry name" value="GGCT_like"/>
    <property type="match status" value="1"/>
</dbReference>
<keyword evidence="7" id="KW-1185">Reference proteome</keyword>
<feature type="domain" description="Gamma-glutamylcyclotransferase AIG2-like" evidence="5">
    <location>
        <begin position="30"/>
        <end position="153"/>
    </location>
</feature>
<gene>
    <name evidence="6" type="ORF">CINC_LOCUS9029</name>
</gene>
<feature type="compositionally biased region" description="Basic and acidic residues" evidence="4">
    <location>
        <begin position="169"/>
        <end position="192"/>
    </location>
</feature>
<evidence type="ECO:0000256" key="2">
    <source>
        <dbReference type="PIRSR" id="PIRSR639126-1"/>
    </source>
</evidence>
<dbReference type="Proteomes" id="UP001154114">
    <property type="component" value="Chromosome 29"/>
</dbReference>
<proteinExistence type="inferred from homology"/>
<dbReference type="InterPro" id="IPR009288">
    <property type="entry name" value="AIG2-like_dom"/>
</dbReference>
<dbReference type="Gene3D" id="3.10.490.10">
    <property type="entry name" value="Gamma-glutamyl cyclotransferase-like"/>
    <property type="match status" value="1"/>
</dbReference>
<dbReference type="InterPro" id="IPR013024">
    <property type="entry name" value="GGCT-like"/>
</dbReference>
<dbReference type="OrthoDB" id="113620at2759"/>
<dbReference type="GO" id="GO:0005829">
    <property type="term" value="C:cytosol"/>
    <property type="evidence" value="ECO:0007669"/>
    <property type="project" value="TreeGrafter"/>
</dbReference>
<dbReference type="InterPro" id="IPR039126">
    <property type="entry name" value="GGACT"/>
</dbReference>
<feature type="region of interest" description="Disordered" evidence="4">
    <location>
        <begin position="168"/>
        <end position="192"/>
    </location>
</feature>
<reference evidence="6" key="1">
    <citation type="submission" date="2021-12" db="EMBL/GenBank/DDBJ databases">
        <authorList>
            <person name="King R."/>
        </authorList>
    </citation>
    <scope>NUCLEOTIDE SEQUENCE</scope>
</reference>
<evidence type="ECO:0000256" key="1">
    <source>
        <dbReference type="ARBA" id="ARBA00008861"/>
    </source>
</evidence>